<comment type="similarity">
    <text evidence="2">Belongs to the AAE transporter (TC 2.A.81) family.</text>
</comment>
<evidence type="ECO:0000256" key="1">
    <source>
        <dbReference type="ARBA" id="ARBA00004651"/>
    </source>
</evidence>
<evidence type="ECO:0000256" key="5">
    <source>
        <dbReference type="ARBA" id="ARBA00022692"/>
    </source>
</evidence>
<proteinExistence type="inferred from homology"/>
<feature type="transmembrane region" description="Helical" evidence="8">
    <location>
        <begin position="285"/>
        <end position="303"/>
    </location>
</feature>
<evidence type="ECO:0000256" key="6">
    <source>
        <dbReference type="ARBA" id="ARBA00022989"/>
    </source>
</evidence>
<feature type="transmembrane region" description="Helical" evidence="8">
    <location>
        <begin position="68"/>
        <end position="89"/>
    </location>
</feature>
<dbReference type="OrthoDB" id="9155749at2"/>
<evidence type="ECO:0000256" key="8">
    <source>
        <dbReference type="SAM" id="Phobius"/>
    </source>
</evidence>
<feature type="transmembrane region" description="Helical" evidence="8">
    <location>
        <begin position="373"/>
        <end position="392"/>
    </location>
</feature>
<feature type="transmembrane region" description="Helical" evidence="8">
    <location>
        <begin position="245"/>
        <end position="264"/>
    </location>
</feature>
<feature type="transmembrane region" description="Helical" evidence="8">
    <location>
        <begin position="217"/>
        <end position="239"/>
    </location>
</feature>
<feature type="transmembrane region" description="Helical" evidence="8">
    <location>
        <begin position="6"/>
        <end position="25"/>
    </location>
</feature>
<feature type="transmembrane region" description="Helical" evidence="8">
    <location>
        <begin position="101"/>
        <end position="123"/>
    </location>
</feature>
<dbReference type="PANTHER" id="PTHR30445:SF3">
    <property type="entry name" value="TRANSPORT PROTEIN YIDE-RELATED"/>
    <property type="match status" value="1"/>
</dbReference>
<keyword evidence="6 8" id="KW-1133">Transmembrane helix</keyword>
<feature type="transmembrane region" description="Helical" evidence="8">
    <location>
        <begin position="37"/>
        <end position="56"/>
    </location>
</feature>
<dbReference type="InterPro" id="IPR050144">
    <property type="entry name" value="AAE_transporter"/>
</dbReference>
<keyword evidence="11" id="KW-1185">Reference proteome</keyword>
<dbReference type="Pfam" id="PF06826">
    <property type="entry name" value="Asp-Al_Ex"/>
    <property type="match status" value="2"/>
</dbReference>
<dbReference type="Proteomes" id="UP000432715">
    <property type="component" value="Unassembled WGS sequence"/>
</dbReference>
<feature type="domain" description="YidE/YbjL duplication" evidence="9">
    <location>
        <begin position="14"/>
        <end position="190"/>
    </location>
</feature>
<dbReference type="RefSeq" id="WP_151860456.1">
    <property type="nucleotide sequence ID" value="NZ_WBZC01000013.1"/>
</dbReference>
<protein>
    <submittedName>
        <fullName evidence="10">YidE/YbjL duplication</fullName>
    </submittedName>
</protein>
<keyword evidence="3" id="KW-0813">Transport</keyword>
<keyword evidence="4" id="KW-1003">Cell membrane</keyword>
<evidence type="ECO:0000256" key="2">
    <source>
        <dbReference type="ARBA" id="ARBA00009854"/>
    </source>
</evidence>
<gene>
    <name evidence="10" type="ORF">F8154_04780</name>
</gene>
<comment type="subcellular location">
    <subcellularLocation>
        <location evidence="1">Cell membrane</location>
        <topology evidence="1">Multi-pass membrane protein</topology>
    </subcellularLocation>
</comment>
<dbReference type="PANTHER" id="PTHR30445">
    <property type="entry name" value="K(+)_H(+) ANTIPORTER SUBUNIT KHTT"/>
    <property type="match status" value="1"/>
</dbReference>
<evidence type="ECO:0000313" key="11">
    <source>
        <dbReference type="Proteomes" id="UP000432715"/>
    </source>
</evidence>
<organism evidence="10 11">
    <name type="scientific">Alkaliphilus pronyensis</name>
    <dbReference type="NCBI Taxonomy" id="1482732"/>
    <lineage>
        <taxon>Bacteria</taxon>
        <taxon>Bacillati</taxon>
        <taxon>Bacillota</taxon>
        <taxon>Clostridia</taxon>
        <taxon>Peptostreptococcales</taxon>
        <taxon>Natronincolaceae</taxon>
        <taxon>Alkaliphilus</taxon>
    </lineage>
</organism>
<dbReference type="GO" id="GO:0005886">
    <property type="term" value="C:plasma membrane"/>
    <property type="evidence" value="ECO:0007669"/>
    <property type="project" value="UniProtKB-SubCell"/>
</dbReference>
<feature type="transmembrane region" description="Helical" evidence="8">
    <location>
        <begin position="309"/>
        <end position="331"/>
    </location>
</feature>
<feature type="transmembrane region" description="Helical" evidence="8">
    <location>
        <begin position="168"/>
        <end position="189"/>
    </location>
</feature>
<keyword evidence="5 8" id="KW-0812">Transmembrane</keyword>
<accession>A0A6I0F268</accession>
<comment type="caution">
    <text evidence="10">The sequence shown here is derived from an EMBL/GenBank/DDBJ whole genome shotgun (WGS) entry which is preliminary data.</text>
</comment>
<reference evidence="10 11" key="1">
    <citation type="submission" date="2019-10" db="EMBL/GenBank/DDBJ databases">
        <title>Alkaliphilus serpentinus sp. nov. and Alkaliphilus pronyensis sp. nov., two novel anaerobic alkaliphilic species isolated from the serpentinized-hosted hydrothermal field of the Prony Bay (New Caledonia).</title>
        <authorList>
            <person name="Postec A."/>
        </authorList>
    </citation>
    <scope>NUCLEOTIDE SEQUENCE [LARGE SCALE GENOMIC DNA]</scope>
    <source>
        <strain evidence="10 11">LacV</strain>
    </source>
</reference>
<feature type="domain" description="YidE/YbjL duplication" evidence="9">
    <location>
        <begin position="222"/>
        <end position="392"/>
    </location>
</feature>
<sequence>MYILEVLSNPLLLMFLSIFLGHFLGRIDYKNIKLGSSGGLFVGIIISYFITLYLQMEAPNSPLLNGRFISNELFRLSLIGFIASVGLLASKNIISIIKTRGYSFVILAFVITLAGALSSWLLISLLTEDIKVSIIGTYAGALTSSPGLATALESARGLGGNSEAMVGLGYSISYIPGVIAVILFVQLLAKKNKTTVTKSNIIKDDEPKRININECNFCVVSFAFVCIIGILIGNLNIYLGSYLGYFSLGATGGVLISALILGNIKRIGFLNFNMIERQLCVVRDISLNMFLSIVGLNYGYNALNLIRTTGGQLILIGTTTAAISILVGYLVGTKILRLPIIYLIGGICGGMTSTPGLAASIEALDSDEVTAGYGATYPFALFFMILFTNILFKL</sequence>
<evidence type="ECO:0000259" key="9">
    <source>
        <dbReference type="Pfam" id="PF06826"/>
    </source>
</evidence>
<keyword evidence="7 8" id="KW-0472">Membrane</keyword>
<dbReference type="EMBL" id="WBZC01000013">
    <property type="protein sequence ID" value="KAB3536077.1"/>
    <property type="molecule type" value="Genomic_DNA"/>
</dbReference>
<feature type="transmembrane region" description="Helical" evidence="8">
    <location>
        <begin position="340"/>
        <end position="361"/>
    </location>
</feature>
<evidence type="ECO:0000256" key="7">
    <source>
        <dbReference type="ARBA" id="ARBA00023136"/>
    </source>
</evidence>
<evidence type="ECO:0000256" key="3">
    <source>
        <dbReference type="ARBA" id="ARBA00022448"/>
    </source>
</evidence>
<name>A0A6I0F268_9FIRM</name>
<dbReference type="InterPro" id="IPR006512">
    <property type="entry name" value="YidE_YbjL"/>
</dbReference>
<evidence type="ECO:0000256" key="4">
    <source>
        <dbReference type="ARBA" id="ARBA00022475"/>
    </source>
</evidence>
<evidence type="ECO:0000313" key="10">
    <source>
        <dbReference type="EMBL" id="KAB3536077.1"/>
    </source>
</evidence>
<dbReference type="AlphaFoldDB" id="A0A6I0F268"/>